<comment type="similarity">
    <text evidence="2 5">Belongs to the proline oxidase family.</text>
</comment>
<dbReference type="GO" id="GO:0004657">
    <property type="term" value="F:proline dehydrogenase activity"/>
    <property type="evidence" value="ECO:0007669"/>
    <property type="project" value="UniProtKB-EC"/>
</dbReference>
<dbReference type="InterPro" id="IPR015659">
    <property type="entry name" value="Proline_oxidase"/>
</dbReference>
<dbReference type="SUPFAM" id="SSF51730">
    <property type="entry name" value="FAD-linked oxidoreductase"/>
    <property type="match status" value="1"/>
</dbReference>
<proteinExistence type="inferred from homology"/>
<dbReference type="STRING" id="13249.T1HBG0"/>
<evidence type="ECO:0000256" key="2">
    <source>
        <dbReference type="ARBA" id="ARBA00005869"/>
    </source>
</evidence>
<evidence type="ECO:0000313" key="7">
    <source>
        <dbReference type="EnsemblMetazoa" id="RPRC001371-PA"/>
    </source>
</evidence>
<keyword evidence="5" id="KW-0274">FAD</keyword>
<comment type="pathway">
    <text evidence="1">Amino-acid degradation; L-proline degradation into L-glutamate; L-glutamate from L-proline: step 1/2.</text>
</comment>
<dbReference type="InterPro" id="IPR002872">
    <property type="entry name" value="Proline_DH_dom"/>
</dbReference>
<dbReference type="PANTHER" id="PTHR13914">
    <property type="entry name" value="PROLINE OXIDASE"/>
    <property type="match status" value="1"/>
</dbReference>
<evidence type="ECO:0000256" key="5">
    <source>
        <dbReference type="RuleBase" id="RU364054"/>
    </source>
</evidence>
<dbReference type="EnsemblMetazoa" id="RPRC001371-RA">
    <property type="protein sequence ID" value="RPRC001371-PA"/>
    <property type="gene ID" value="RPRC001371"/>
</dbReference>
<evidence type="ECO:0000256" key="3">
    <source>
        <dbReference type="ARBA" id="ARBA00023002"/>
    </source>
</evidence>
<reference evidence="7" key="1">
    <citation type="submission" date="2015-05" db="UniProtKB">
        <authorList>
            <consortium name="EnsemblMetazoa"/>
        </authorList>
    </citation>
    <scope>IDENTIFICATION</scope>
</reference>
<dbReference type="AlphaFoldDB" id="T1HBG0"/>
<dbReference type="EMBL" id="ACPB03015922">
    <property type="status" value="NOT_ANNOTATED_CDS"/>
    <property type="molecule type" value="Genomic_DNA"/>
</dbReference>
<organism evidence="7 8">
    <name type="scientific">Rhodnius prolixus</name>
    <name type="common">Triatomid bug</name>
    <dbReference type="NCBI Taxonomy" id="13249"/>
    <lineage>
        <taxon>Eukaryota</taxon>
        <taxon>Metazoa</taxon>
        <taxon>Ecdysozoa</taxon>
        <taxon>Arthropoda</taxon>
        <taxon>Hexapoda</taxon>
        <taxon>Insecta</taxon>
        <taxon>Pterygota</taxon>
        <taxon>Neoptera</taxon>
        <taxon>Paraneoptera</taxon>
        <taxon>Hemiptera</taxon>
        <taxon>Heteroptera</taxon>
        <taxon>Panheteroptera</taxon>
        <taxon>Cimicomorpha</taxon>
        <taxon>Reduviidae</taxon>
        <taxon>Triatominae</taxon>
        <taxon>Rhodnius</taxon>
    </lineage>
</organism>
<comment type="catalytic activity">
    <reaction evidence="5">
        <text>L-proline + a quinone = (S)-1-pyrroline-5-carboxylate + a quinol + H(+)</text>
        <dbReference type="Rhea" id="RHEA:23784"/>
        <dbReference type="ChEBI" id="CHEBI:15378"/>
        <dbReference type="ChEBI" id="CHEBI:17388"/>
        <dbReference type="ChEBI" id="CHEBI:24646"/>
        <dbReference type="ChEBI" id="CHEBI:60039"/>
        <dbReference type="ChEBI" id="CHEBI:132124"/>
        <dbReference type="EC" id="1.5.5.2"/>
    </reaction>
</comment>
<dbReference type="Proteomes" id="UP000015103">
    <property type="component" value="Unassembled WGS sequence"/>
</dbReference>
<dbReference type="eggNOG" id="KOG0186">
    <property type="taxonomic scope" value="Eukaryota"/>
</dbReference>
<accession>T1HBG0</accession>
<evidence type="ECO:0000313" key="8">
    <source>
        <dbReference type="Proteomes" id="UP000015103"/>
    </source>
</evidence>
<feature type="domain" description="Proline dehydrogenase" evidence="6">
    <location>
        <begin position="90"/>
        <end position="132"/>
    </location>
</feature>
<dbReference type="InParanoid" id="T1HBG0"/>
<evidence type="ECO:0000259" key="6">
    <source>
        <dbReference type="Pfam" id="PF01619"/>
    </source>
</evidence>
<keyword evidence="3 5" id="KW-0560">Oxidoreductase</keyword>
<dbReference type="GO" id="GO:0071949">
    <property type="term" value="F:FAD binding"/>
    <property type="evidence" value="ECO:0007669"/>
    <property type="project" value="TreeGrafter"/>
</dbReference>
<comment type="cofactor">
    <cofactor evidence="5">
        <name>FAD</name>
        <dbReference type="ChEBI" id="CHEBI:57692"/>
    </cofactor>
</comment>
<protein>
    <recommendedName>
        <fullName evidence="5">Proline dehydrogenase</fullName>
        <ecNumber evidence="5">1.5.5.2</ecNumber>
    </recommendedName>
</protein>
<dbReference type="GO" id="GO:0005739">
    <property type="term" value="C:mitochondrion"/>
    <property type="evidence" value="ECO:0007669"/>
    <property type="project" value="TreeGrafter"/>
</dbReference>
<dbReference type="VEuPathDB" id="VectorBase:RPRC001371"/>
<keyword evidence="5" id="KW-0285">Flavoprotein</keyword>
<dbReference type="InterPro" id="IPR029041">
    <property type="entry name" value="FAD-linked_oxidoreductase-like"/>
</dbReference>
<evidence type="ECO:0000256" key="4">
    <source>
        <dbReference type="ARBA" id="ARBA00023062"/>
    </source>
</evidence>
<dbReference type="Pfam" id="PF01619">
    <property type="entry name" value="Pro_dh"/>
    <property type="match status" value="1"/>
</dbReference>
<keyword evidence="4 5" id="KW-0642">Proline metabolism</keyword>
<keyword evidence="8" id="KW-1185">Reference proteome</keyword>
<sequence length="163" mass="18381">MDFLIFKNNSVVLGTIYLKPDIDFDQVIINFDEELIKIRQLCGVGIVLGGDFNARIGELNTLEDDIFLGSSFNGKRESLDKGVNTRGVKLCEALEGQAGYSAYKYIPYGPVNEVLPYLSRRAQENKGILKKIQKEKSLLLKELGRRLAKGQIFYMPKGRYTPV</sequence>
<name>T1HBG0_RHOPR</name>
<dbReference type="GO" id="GO:0010133">
    <property type="term" value="P:L-proline catabolic process to L-glutamate"/>
    <property type="evidence" value="ECO:0007669"/>
    <property type="project" value="TreeGrafter"/>
</dbReference>
<dbReference type="Gene3D" id="3.20.20.220">
    <property type="match status" value="1"/>
</dbReference>
<dbReference type="HOGENOM" id="CLU_1629120_0_0_1"/>
<evidence type="ECO:0000256" key="1">
    <source>
        <dbReference type="ARBA" id="ARBA00004739"/>
    </source>
</evidence>
<dbReference type="PANTHER" id="PTHR13914:SF0">
    <property type="entry name" value="PROLINE DEHYDROGENASE 1, MITOCHONDRIAL"/>
    <property type="match status" value="1"/>
</dbReference>
<dbReference type="EC" id="1.5.5.2" evidence="5"/>
<comment type="function">
    <text evidence="5">Converts proline to delta-1-pyrroline-5-carboxylate.</text>
</comment>